<reference evidence="2" key="1">
    <citation type="submission" date="2022-11" db="UniProtKB">
        <authorList>
            <consortium name="WormBaseParasite"/>
        </authorList>
    </citation>
    <scope>IDENTIFICATION</scope>
</reference>
<dbReference type="WBParaSite" id="PS1159_v2.g1628.t1">
    <property type="protein sequence ID" value="PS1159_v2.g1628.t1"/>
    <property type="gene ID" value="PS1159_v2.g1628"/>
</dbReference>
<evidence type="ECO:0000313" key="2">
    <source>
        <dbReference type="WBParaSite" id="PS1159_v2.g1628.t1"/>
    </source>
</evidence>
<name>A0AC35FDE8_9BILA</name>
<evidence type="ECO:0000313" key="1">
    <source>
        <dbReference type="Proteomes" id="UP000887580"/>
    </source>
</evidence>
<dbReference type="Proteomes" id="UP000887580">
    <property type="component" value="Unplaced"/>
</dbReference>
<accession>A0AC35FDE8</accession>
<protein>
    <submittedName>
        <fullName evidence="2">Uncharacterized protein</fullName>
    </submittedName>
</protein>
<sequence length="113" mass="10800">MISTASFVALLLVGSTFAQNIPLQNGGSNSQAQASSNSGSSGTGINPAVGGPNYPTYPGGVNQPYGTTGLGTTGLGANGMLNPYSTGLGAPGLNGLGATGVMNPYTSGFGGNG</sequence>
<proteinExistence type="predicted"/>
<organism evidence="1 2">
    <name type="scientific">Panagrolaimus sp. PS1159</name>
    <dbReference type="NCBI Taxonomy" id="55785"/>
    <lineage>
        <taxon>Eukaryota</taxon>
        <taxon>Metazoa</taxon>
        <taxon>Ecdysozoa</taxon>
        <taxon>Nematoda</taxon>
        <taxon>Chromadorea</taxon>
        <taxon>Rhabditida</taxon>
        <taxon>Tylenchina</taxon>
        <taxon>Panagrolaimomorpha</taxon>
        <taxon>Panagrolaimoidea</taxon>
        <taxon>Panagrolaimidae</taxon>
        <taxon>Panagrolaimus</taxon>
    </lineage>
</organism>